<dbReference type="AlphaFoldDB" id="A0A4Z2CNC6"/>
<sequence length="560" mass="65667">MINKNSSINEDYLTWNTIIDIDNYCIIDKKRIPDYENIFMAAYLIGRENHLDKLSAESNRQTFNNKSANVETLVQQFPSNLNDDVNEHNDDVNNVNDFSINNDNQLTVQNTWEYYLLLRKIRKHLLHKKRNFTATSNNLLKESKTIYQNTEKIINLYPTNTLPNNVLKDKEPKKVSIKKSIQFEDLFNELSMDRYTQKGVNAIQRIVLKCEELDYIINSMKNTFNQQLTTYQKYKNKLDSEIIKKVKNLPVNELGGFCKENTFTGNVTKQFTNALKVFLGRDRYFQIIKTFHLEYLYNQMNVSQCLVQSTLKQLSMLEEEKRQLEIHAKYSCLNGDNNIHYNLWKYDVPEVLKGIHLEEIDFENAIKNIDKRLRIDSGNFKVSEILEIFSGWSLDIYLFIVLAALSERVDGLEPIVKNSVHKIGTQSLGMKIRKARELFLLIGGLDRKQYFQQSYIFQPAIKSENNSDSMLDNPLSIHSYDKLIYQKRTPFGHVEVNDLKVFFYASNMPKVHVQELITFLDKQKNGTIDFVTFIEYLPLFIESHKRIICEPYLTSNIYSV</sequence>
<proteinExistence type="predicted"/>
<accession>A0A4Z2CNC6</accession>
<dbReference type="PANTHER" id="PTHR35538:SF4">
    <property type="entry name" value="EF-HAND DOMAIN-CONTAINING PROTEIN"/>
    <property type="match status" value="1"/>
</dbReference>
<protein>
    <recommendedName>
        <fullName evidence="3">EF-hand domain-containing protein</fullName>
    </recommendedName>
</protein>
<evidence type="ECO:0000313" key="1">
    <source>
        <dbReference type="EMBL" id="TNN05769.1"/>
    </source>
</evidence>
<dbReference type="SUPFAM" id="SSF47473">
    <property type="entry name" value="EF-hand"/>
    <property type="match status" value="1"/>
</dbReference>
<dbReference type="OrthoDB" id="2121618at2759"/>
<dbReference type="Proteomes" id="UP000311919">
    <property type="component" value="Unassembled WGS sequence"/>
</dbReference>
<name>A0A4Z2CNC6_SCHJA</name>
<dbReference type="InterPro" id="IPR011992">
    <property type="entry name" value="EF-hand-dom_pair"/>
</dbReference>
<gene>
    <name evidence="1" type="ORF">EWB00_008957</name>
</gene>
<evidence type="ECO:0008006" key="3">
    <source>
        <dbReference type="Google" id="ProtNLM"/>
    </source>
</evidence>
<dbReference type="STRING" id="6182.A0A4Z2CNC6"/>
<reference evidence="1 2" key="1">
    <citation type="submission" date="2019-03" db="EMBL/GenBank/DDBJ databases">
        <title>An improved genome assembly of the fluke Schistosoma japonicum.</title>
        <authorList>
            <person name="Hu W."/>
            <person name="Luo F."/>
            <person name="Yin M."/>
            <person name="Mo X."/>
            <person name="Sun C."/>
            <person name="Wu Q."/>
            <person name="Zhu B."/>
            <person name="Xiang M."/>
            <person name="Wang J."/>
            <person name="Wang Y."/>
            <person name="Zhang T."/>
            <person name="Xu B."/>
            <person name="Zheng H."/>
            <person name="Feng Z."/>
        </authorList>
    </citation>
    <scope>NUCLEOTIDE SEQUENCE [LARGE SCALE GENOMIC DNA]</scope>
    <source>
        <strain evidence="1">HuSjv2</strain>
        <tissue evidence="1">Worms</tissue>
    </source>
</reference>
<evidence type="ECO:0000313" key="2">
    <source>
        <dbReference type="Proteomes" id="UP000311919"/>
    </source>
</evidence>
<keyword evidence="2" id="KW-1185">Reference proteome</keyword>
<comment type="caution">
    <text evidence="1">The sequence shown here is derived from an EMBL/GenBank/DDBJ whole genome shotgun (WGS) entry which is preliminary data.</text>
</comment>
<dbReference type="PANTHER" id="PTHR35538">
    <property type="entry name" value="LIG_CHAN-GLU_BD DOMAIN-CONTAINING PROTEIN"/>
    <property type="match status" value="1"/>
</dbReference>
<dbReference type="EMBL" id="SKCS01000503">
    <property type="protein sequence ID" value="TNN05769.1"/>
    <property type="molecule type" value="Genomic_DNA"/>
</dbReference>
<organism evidence="1 2">
    <name type="scientific">Schistosoma japonicum</name>
    <name type="common">Blood fluke</name>
    <dbReference type="NCBI Taxonomy" id="6182"/>
    <lineage>
        <taxon>Eukaryota</taxon>
        <taxon>Metazoa</taxon>
        <taxon>Spiralia</taxon>
        <taxon>Lophotrochozoa</taxon>
        <taxon>Platyhelminthes</taxon>
        <taxon>Trematoda</taxon>
        <taxon>Digenea</taxon>
        <taxon>Strigeidida</taxon>
        <taxon>Schistosomatoidea</taxon>
        <taxon>Schistosomatidae</taxon>
        <taxon>Schistosoma</taxon>
    </lineage>
</organism>